<keyword evidence="8" id="KW-1185">Reference proteome</keyword>
<evidence type="ECO:0000256" key="5">
    <source>
        <dbReference type="PIRSR" id="PIRSR602401-1"/>
    </source>
</evidence>
<evidence type="ECO:0000313" key="7">
    <source>
        <dbReference type="EMBL" id="KAK4545499.1"/>
    </source>
</evidence>
<comment type="cofactor">
    <cofactor evidence="5">
        <name>heme</name>
        <dbReference type="ChEBI" id="CHEBI:30413"/>
    </cofactor>
</comment>
<dbReference type="GO" id="GO:0005506">
    <property type="term" value="F:iron ion binding"/>
    <property type="evidence" value="ECO:0007669"/>
    <property type="project" value="InterPro"/>
</dbReference>
<reference evidence="7 8" key="1">
    <citation type="submission" date="2021-11" db="EMBL/GenBank/DDBJ databases">
        <title>Black yeast isolated from Biological Soil Crust.</title>
        <authorList>
            <person name="Kurbessoian T."/>
        </authorList>
    </citation>
    <scope>NUCLEOTIDE SEQUENCE [LARGE SCALE GENOMIC DNA]</scope>
    <source>
        <strain evidence="7 8">CCFEE 5522</strain>
    </source>
</reference>
<gene>
    <name evidence="7" type="ORF">LTR36_002849</name>
</gene>
<dbReference type="Pfam" id="PF00067">
    <property type="entry name" value="p450"/>
    <property type="match status" value="1"/>
</dbReference>
<comment type="similarity">
    <text evidence="1 6">Belongs to the cytochrome P450 family.</text>
</comment>
<dbReference type="InterPro" id="IPR001128">
    <property type="entry name" value="Cyt_P450"/>
</dbReference>
<dbReference type="Proteomes" id="UP001324427">
    <property type="component" value="Unassembled WGS sequence"/>
</dbReference>
<dbReference type="PANTHER" id="PTHR46300">
    <property type="entry name" value="P450, PUTATIVE (EUROFUNG)-RELATED-RELATED"/>
    <property type="match status" value="1"/>
</dbReference>
<proteinExistence type="inferred from homology"/>
<evidence type="ECO:0000313" key="8">
    <source>
        <dbReference type="Proteomes" id="UP001324427"/>
    </source>
</evidence>
<dbReference type="InterPro" id="IPR002401">
    <property type="entry name" value="Cyt_P450_E_grp-I"/>
</dbReference>
<accession>A0AAV9JJS4</accession>
<dbReference type="PRINTS" id="PR00463">
    <property type="entry name" value="EP450I"/>
</dbReference>
<dbReference type="EMBL" id="JAVFHQ010000019">
    <property type="protein sequence ID" value="KAK4545499.1"/>
    <property type="molecule type" value="Genomic_DNA"/>
</dbReference>
<dbReference type="SUPFAM" id="SSF48264">
    <property type="entry name" value="Cytochrome P450"/>
    <property type="match status" value="1"/>
</dbReference>
<dbReference type="InterPro" id="IPR017972">
    <property type="entry name" value="Cyt_P450_CS"/>
</dbReference>
<evidence type="ECO:0000256" key="2">
    <source>
        <dbReference type="ARBA" id="ARBA00022723"/>
    </source>
</evidence>
<evidence type="ECO:0000256" key="6">
    <source>
        <dbReference type="RuleBase" id="RU000461"/>
    </source>
</evidence>
<comment type="caution">
    <text evidence="7">The sequence shown here is derived from an EMBL/GenBank/DDBJ whole genome shotgun (WGS) entry which is preliminary data.</text>
</comment>
<dbReference type="Gene3D" id="1.10.630.10">
    <property type="entry name" value="Cytochrome P450"/>
    <property type="match status" value="1"/>
</dbReference>
<dbReference type="GO" id="GO:0020037">
    <property type="term" value="F:heme binding"/>
    <property type="evidence" value="ECO:0007669"/>
    <property type="project" value="InterPro"/>
</dbReference>
<keyword evidence="4 5" id="KW-0408">Iron</keyword>
<dbReference type="InterPro" id="IPR050364">
    <property type="entry name" value="Cytochrome_P450_fung"/>
</dbReference>
<keyword evidence="3 6" id="KW-0560">Oxidoreductase</keyword>
<dbReference type="PROSITE" id="PS00086">
    <property type="entry name" value="CYTOCHROME_P450"/>
    <property type="match status" value="1"/>
</dbReference>
<organism evidence="7 8">
    <name type="scientific">Oleoguttula mirabilis</name>
    <dbReference type="NCBI Taxonomy" id="1507867"/>
    <lineage>
        <taxon>Eukaryota</taxon>
        <taxon>Fungi</taxon>
        <taxon>Dikarya</taxon>
        <taxon>Ascomycota</taxon>
        <taxon>Pezizomycotina</taxon>
        <taxon>Dothideomycetes</taxon>
        <taxon>Dothideomycetidae</taxon>
        <taxon>Mycosphaerellales</taxon>
        <taxon>Teratosphaeriaceae</taxon>
        <taxon>Oleoguttula</taxon>
    </lineage>
</organism>
<dbReference type="AlphaFoldDB" id="A0AAV9JJS4"/>
<evidence type="ECO:0000256" key="1">
    <source>
        <dbReference type="ARBA" id="ARBA00010617"/>
    </source>
</evidence>
<evidence type="ECO:0000256" key="3">
    <source>
        <dbReference type="ARBA" id="ARBA00023002"/>
    </source>
</evidence>
<keyword evidence="5 6" id="KW-0349">Heme</keyword>
<keyword evidence="2 5" id="KW-0479">Metal-binding</keyword>
<evidence type="ECO:0000256" key="4">
    <source>
        <dbReference type="ARBA" id="ARBA00023004"/>
    </source>
</evidence>
<evidence type="ECO:0008006" key="9">
    <source>
        <dbReference type="Google" id="ProtNLM"/>
    </source>
</evidence>
<name>A0AAV9JJS4_9PEZI</name>
<dbReference type="GO" id="GO:0004497">
    <property type="term" value="F:monooxygenase activity"/>
    <property type="evidence" value="ECO:0007669"/>
    <property type="project" value="UniProtKB-KW"/>
</dbReference>
<dbReference type="GO" id="GO:0016705">
    <property type="term" value="F:oxidoreductase activity, acting on paired donors, with incorporation or reduction of molecular oxygen"/>
    <property type="evidence" value="ECO:0007669"/>
    <property type="project" value="InterPro"/>
</dbReference>
<keyword evidence="6" id="KW-0503">Monooxygenase</keyword>
<dbReference type="InterPro" id="IPR036396">
    <property type="entry name" value="Cyt_P450_sf"/>
</dbReference>
<sequence>MAESIQSFEAGSVFPAGNASFSDSPTLDASMLTGSVLFQSPKLTVGISLLIFFLLAQVFRGGRKLPAGVKPLPRLPGLPWAGRFWDVPGPGIEAAFHFGALHKKHGPIYEWKVMGTTHAWIETDKVARDLFVKRQKIYCDRNALPAALGVKEDCEILPLSGFSKDFVRHKNFIHTIMRQSTPKAFYGWPVVENMRTLRRLVETPDRWSEHMITHCARTIGSIAWGDPEHGKKLLTIVPDLLKAVSPDGPIINKLTFLQHLPAAISPWKKAEVKRKQDMQDAFYEALDDVKARMDAGDLPEECWSKLWFENEKAVSACELDHHEAAFAIGSSSFVAIATIGGPLHAFFLAICHYPSWLPKLQEEIDRVCGNRVPVVEDMPNLPRLRATVSEVLRWRQSTPLGVPHEALEDDVYDGYLIRKGTMLHANHYLISREESKYPKGEEFIPERWLDPAYPTYKEPLTEFPNLRGHIAFGYGNRSCPGVDLTNMELCTLFGALAWSFDIKPKEGLQPLPWYEVNPYVITMSKPFPVDITVRTEEKRQFIMEASPDAGYTLKDKAEDKWDIVHEADGKPWTWQGLAPYYEPPAVPKVYPAGA</sequence>
<feature type="binding site" description="axial binding residue" evidence="5">
    <location>
        <position position="479"/>
    </location>
    <ligand>
        <name>heme</name>
        <dbReference type="ChEBI" id="CHEBI:30413"/>
    </ligand>
    <ligandPart>
        <name>Fe</name>
        <dbReference type="ChEBI" id="CHEBI:18248"/>
    </ligandPart>
</feature>
<dbReference type="PANTHER" id="PTHR46300:SF8">
    <property type="entry name" value="CYTOCHROME P450 2E1"/>
    <property type="match status" value="1"/>
</dbReference>
<protein>
    <recommendedName>
        <fullName evidence="9">Cytochrome P450</fullName>
    </recommendedName>
</protein>